<evidence type="ECO:0008006" key="2">
    <source>
        <dbReference type="Google" id="ProtNLM"/>
    </source>
</evidence>
<dbReference type="InterPro" id="IPR009959">
    <property type="entry name" value="Cyclase_SnoaL-like"/>
</dbReference>
<organism evidence="1">
    <name type="scientific">marine metagenome</name>
    <dbReference type="NCBI Taxonomy" id="408172"/>
    <lineage>
        <taxon>unclassified sequences</taxon>
        <taxon>metagenomes</taxon>
        <taxon>ecological metagenomes</taxon>
    </lineage>
</organism>
<dbReference type="Gene3D" id="3.10.450.50">
    <property type="match status" value="1"/>
</dbReference>
<dbReference type="EMBL" id="UINC01048715">
    <property type="protein sequence ID" value="SVB59593.1"/>
    <property type="molecule type" value="Genomic_DNA"/>
</dbReference>
<dbReference type="InterPro" id="IPR032710">
    <property type="entry name" value="NTF2-like_dom_sf"/>
</dbReference>
<reference evidence="1" key="1">
    <citation type="submission" date="2018-05" db="EMBL/GenBank/DDBJ databases">
        <authorList>
            <person name="Lanie J.A."/>
            <person name="Ng W.-L."/>
            <person name="Kazmierczak K.M."/>
            <person name="Andrzejewski T.M."/>
            <person name="Davidsen T.M."/>
            <person name="Wayne K.J."/>
            <person name="Tettelin H."/>
            <person name="Glass J.I."/>
            <person name="Rusch D."/>
            <person name="Podicherti R."/>
            <person name="Tsui H.-C.T."/>
            <person name="Winkler M.E."/>
        </authorList>
    </citation>
    <scope>NUCLEOTIDE SEQUENCE</scope>
</reference>
<name>A0A382FBL6_9ZZZZ</name>
<dbReference type="AlphaFoldDB" id="A0A382FBL6"/>
<accession>A0A382FBL6</accession>
<gene>
    <name evidence="1" type="ORF">METZ01_LOCUS212447</name>
</gene>
<proteinExistence type="predicted"/>
<dbReference type="GO" id="GO:0030638">
    <property type="term" value="P:polyketide metabolic process"/>
    <property type="evidence" value="ECO:0007669"/>
    <property type="project" value="InterPro"/>
</dbReference>
<dbReference type="Pfam" id="PF07366">
    <property type="entry name" value="SnoaL"/>
    <property type="match status" value="1"/>
</dbReference>
<dbReference type="PANTHER" id="PTHR38436">
    <property type="entry name" value="POLYKETIDE CYCLASE SNOAL-LIKE DOMAIN"/>
    <property type="match status" value="1"/>
</dbReference>
<dbReference type="SUPFAM" id="SSF54427">
    <property type="entry name" value="NTF2-like"/>
    <property type="match status" value="1"/>
</dbReference>
<protein>
    <recommendedName>
        <fullName evidence="2">SnoaL-like domain-containing protein</fullName>
    </recommendedName>
</protein>
<dbReference type="PANTHER" id="PTHR38436:SF1">
    <property type="entry name" value="ESTER CYCLASE"/>
    <property type="match status" value="1"/>
</dbReference>
<evidence type="ECO:0000313" key="1">
    <source>
        <dbReference type="EMBL" id="SVB59593.1"/>
    </source>
</evidence>
<sequence>MSAEANKKLIHEVIDVIFNQQQLDRIEDYFAEDFFNHDGYPGAPTGPEAIRSYLPMMLKAFPDRVLTPEFTLCDGDRVVSRTITEGTMTGNFMGIPPTGKPYRITATDTYRIRDRKICERWGNEDSLGMMQQLGLMEGGWRTATSADRGSVEGDYGPRD</sequence>